<feature type="compositionally biased region" description="Basic and acidic residues" evidence="1">
    <location>
        <begin position="42"/>
        <end position="55"/>
    </location>
</feature>
<keyword evidence="3" id="KW-1185">Reference proteome</keyword>
<dbReference type="EMBL" id="OZ034818">
    <property type="protein sequence ID" value="CAL1387942.1"/>
    <property type="molecule type" value="Genomic_DNA"/>
</dbReference>
<accession>A0AAV2EQD6</accession>
<evidence type="ECO:0000313" key="2">
    <source>
        <dbReference type="EMBL" id="CAL1387942.1"/>
    </source>
</evidence>
<feature type="region of interest" description="Disordered" evidence="1">
    <location>
        <begin position="73"/>
        <end position="101"/>
    </location>
</feature>
<proteinExistence type="predicted"/>
<reference evidence="2 3" key="1">
    <citation type="submission" date="2024-04" db="EMBL/GenBank/DDBJ databases">
        <authorList>
            <person name="Fracassetti M."/>
        </authorList>
    </citation>
    <scope>NUCLEOTIDE SEQUENCE [LARGE SCALE GENOMIC DNA]</scope>
</reference>
<gene>
    <name evidence="2" type="ORF">LTRI10_LOCUS28894</name>
</gene>
<dbReference type="AlphaFoldDB" id="A0AAV2EQD6"/>
<dbReference type="Proteomes" id="UP001497516">
    <property type="component" value="Chromosome 5"/>
</dbReference>
<evidence type="ECO:0000313" key="3">
    <source>
        <dbReference type="Proteomes" id="UP001497516"/>
    </source>
</evidence>
<evidence type="ECO:0000256" key="1">
    <source>
        <dbReference type="SAM" id="MobiDB-lite"/>
    </source>
</evidence>
<organism evidence="2 3">
    <name type="scientific">Linum trigynum</name>
    <dbReference type="NCBI Taxonomy" id="586398"/>
    <lineage>
        <taxon>Eukaryota</taxon>
        <taxon>Viridiplantae</taxon>
        <taxon>Streptophyta</taxon>
        <taxon>Embryophyta</taxon>
        <taxon>Tracheophyta</taxon>
        <taxon>Spermatophyta</taxon>
        <taxon>Magnoliopsida</taxon>
        <taxon>eudicotyledons</taxon>
        <taxon>Gunneridae</taxon>
        <taxon>Pentapetalae</taxon>
        <taxon>rosids</taxon>
        <taxon>fabids</taxon>
        <taxon>Malpighiales</taxon>
        <taxon>Linaceae</taxon>
        <taxon>Linum</taxon>
    </lineage>
</organism>
<feature type="region of interest" description="Disordered" evidence="1">
    <location>
        <begin position="35"/>
        <end position="55"/>
    </location>
</feature>
<sequence>MDRPNPGEIPFGRLPNHVSARLTACEVSGVRDCCPPSGLQMARDDKERASSSDEKRIDGALGIALLFADNDCVRETTGTPEPRSTSGNKEFNRRSTSQAST</sequence>
<feature type="compositionally biased region" description="Polar residues" evidence="1">
    <location>
        <begin position="76"/>
        <end position="101"/>
    </location>
</feature>
<protein>
    <submittedName>
        <fullName evidence="2">Uncharacterized protein</fullName>
    </submittedName>
</protein>
<name>A0AAV2EQD6_9ROSI</name>